<evidence type="ECO:0000256" key="1">
    <source>
        <dbReference type="SAM" id="MobiDB-lite"/>
    </source>
</evidence>
<comment type="caution">
    <text evidence="2">The sequence shown here is derived from an EMBL/GenBank/DDBJ whole genome shotgun (WGS) entry which is preliminary data.</text>
</comment>
<reference evidence="2 3" key="1">
    <citation type="submission" date="2023-03" db="EMBL/GenBank/DDBJ databases">
        <title>High-quality genome of Scylla paramamosain provides insights in environmental adaptation.</title>
        <authorList>
            <person name="Zhang L."/>
        </authorList>
    </citation>
    <scope>NUCLEOTIDE SEQUENCE [LARGE SCALE GENOMIC DNA]</scope>
    <source>
        <strain evidence="2">LZ_2023a</strain>
        <tissue evidence="2">Muscle</tissue>
    </source>
</reference>
<accession>A0AAW0SNX9</accession>
<dbReference type="EMBL" id="JARAKH010000048">
    <property type="protein sequence ID" value="KAK8376853.1"/>
    <property type="molecule type" value="Genomic_DNA"/>
</dbReference>
<sequence>MRLVDVRQGRQVSGEVAVREGSVLCPIQPAKTHDTMNSFSPRQGPLRSLSPRPCHRPLRYQRAWEDVARCASPAENSQAEHKAGHVRVPADDVTGGETRALSVTHGTVNDARCRHVSPGREHHWTVTSGGAVNGGGVGIKTRDAHHHPAHGTRAHTRASLRQLCRVGGASGLEAARGGGITAIRGSGEDRGCQEASRRCYNVLAGPFEEINNFARRLLARSPPSPGGRVHGIHWCTRFPRYPGAEGCQTPVAGGTAAETWAGKFFDGAKAAQHQHSAVAARARVPPPLIHAASDATNPSRKKILVLSITVASATGVYSPARPPPLRAPCNSAKEGRTHTVLQSLAPAGSSMENTGYVEDLSAEPIRLTTINTFEESP</sequence>
<dbReference type="Proteomes" id="UP001487740">
    <property type="component" value="Unassembled WGS sequence"/>
</dbReference>
<feature type="region of interest" description="Disordered" evidence="1">
    <location>
        <begin position="32"/>
        <end position="53"/>
    </location>
</feature>
<gene>
    <name evidence="2" type="ORF">O3P69_010054</name>
</gene>
<organism evidence="2 3">
    <name type="scientific">Scylla paramamosain</name>
    <name type="common">Mud crab</name>
    <dbReference type="NCBI Taxonomy" id="85552"/>
    <lineage>
        <taxon>Eukaryota</taxon>
        <taxon>Metazoa</taxon>
        <taxon>Ecdysozoa</taxon>
        <taxon>Arthropoda</taxon>
        <taxon>Crustacea</taxon>
        <taxon>Multicrustacea</taxon>
        <taxon>Malacostraca</taxon>
        <taxon>Eumalacostraca</taxon>
        <taxon>Eucarida</taxon>
        <taxon>Decapoda</taxon>
        <taxon>Pleocyemata</taxon>
        <taxon>Brachyura</taxon>
        <taxon>Eubrachyura</taxon>
        <taxon>Portunoidea</taxon>
        <taxon>Portunidae</taxon>
        <taxon>Portuninae</taxon>
        <taxon>Scylla</taxon>
    </lineage>
</organism>
<evidence type="ECO:0000313" key="3">
    <source>
        <dbReference type="Proteomes" id="UP001487740"/>
    </source>
</evidence>
<keyword evidence="3" id="KW-1185">Reference proteome</keyword>
<proteinExistence type="predicted"/>
<protein>
    <submittedName>
        <fullName evidence="2">Uncharacterized protein</fullName>
    </submittedName>
</protein>
<dbReference type="AlphaFoldDB" id="A0AAW0SNX9"/>
<evidence type="ECO:0000313" key="2">
    <source>
        <dbReference type="EMBL" id="KAK8376853.1"/>
    </source>
</evidence>
<name>A0AAW0SNX9_SCYPA</name>